<evidence type="ECO:0000313" key="8">
    <source>
        <dbReference type="EMBL" id="MCZ7407532.1"/>
    </source>
</evidence>
<evidence type="ECO:0000256" key="1">
    <source>
        <dbReference type="ARBA" id="ARBA00010757"/>
    </source>
</evidence>
<dbReference type="STRING" id="33033.NW74_06700"/>
<dbReference type="NCBIfam" id="TIGR00135">
    <property type="entry name" value="gatC"/>
    <property type="match status" value="1"/>
</dbReference>
<evidence type="ECO:0000256" key="3">
    <source>
        <dbReference type="ARBA" id="ARBA00024799"/>
    </source>
</evidence>
<keyword evidence="6" id="KW-0547">Nucleotide-binding</keyword>
<comment type="function">
    <text evidence="3 6">Allows the formation of correctly charged Asn-tRNA(Asn) or Gln-tRNA(Gln) through the transamidation of misacylated Asp-tRNA(Asn) or Glu-tRNA(Gln) in organisms which lack either or both of asparaginyl-tRNA or glutaminyl-tRNA synthetases. The reaction takes place in the presence of glutamine and ATP through an activated phospho-Asp-tRNA(Asn) or phospho-Glu-tRNA(Gln).</text>
</comment>
<dbReference type="GO" id="GO:0006450">
    <property type="term" value="P:regulation of translational fidelity"/>
    <property type="evidence" value="ECO:0007669"/>
    <property type="project" value="InterPro"/>
</dbReference>
<dbReference type="Proteomes" id="UP001141458">
    <property type="component" value="Unassembled WGS sequence"/>
</dbReference>
<dbReference type="GO" id="GO:0006412">
    <property type="term" value="P:translation"/>
    <property type="evidence" value="ECO:0007669"/>
    <property type="project" value="UniProtKB-UniRule"/>
</dbReference>
<dbReference type="GO" id="GO:0050567">
    <property type="term" value="F:glutaminyl-tRNA synthase (glutamine-hydrolyzing) activity"/>
    <property type="evidence" value="ECO:0007669"/>
    <property type="project" value="UniProtKB-UniRule"/>
</dbReference>
<dbReference type="GO" id="GO:0070681">
    <property type="term" value="P:glutaminyl-tRNAGln biosynthesis via transamidation"/>
    <property type="evidence" value="ECO:0007669"/>
    <property type="project" value="TreeGrafter"/>
</dbReference>
<keyword evidence="6" id="KW-0436">Ligase</keyword>
<evidence type="ECO:0000256" key="2">
    <source>
        <dbReference type="ARBA" id="ARBA00011123"/>
    </source>
</evidence>
<comment type="subunit">
    <text evidence="2 6">Heterotrimer of A, B and C subunits.</text>
</comment>
<evidence type="ECO:0000313" key="9">
    <source>
        <dbReference type="Proteomes" id="UP000031386"/>
    </source>
</evidence>
<evidence type="ECO:0000313" key="7">
    <source>
        <dbReference type="EMBL" id="AIZ37035.1"/>
    </source>
</evidence>
<keyword evidence="6" id="KW-0648">Protein biosynthesis</keyword>
<dbReference type="HAMAP" id="MF_00122">
    <property type="entry name" value="GatC"/>
    <property type="match status" value="1"/>
</dbReference>
<comment type="catalytic activity">
    <reaction evidence="5 6">
        <text>L-glutamyl-tRNA(Gln) + L-glutamine + ATP + H2O = L-glutaminyl-tRNA(Gln) + L-glutamate + ADP + phosphate + H(+)</text>
        <dbReference type="Rhea" id="RHEA:17521"/>
        <dbReference type="Rhea" id="RHEA-COMP:9681"/>
        <dbReference type="Rhea" id="RHEA-COMP:9684"/>
        <dbReference type="ChEBI" id="CHEBI:15377"/>
        <dbReference type="ChEBI" id="CHEBI:15378"/>
        <dbReference type="ChEBI" id="CHEBI:29985"/>
        <dbReference type="ChEBI" id="CHEBI:30616"/>
        <dbReference type="ChEBI" id="CHEBI:43474"/>
        <dbReference type="ChEBI" id="CHEBI:58359"/>
        <dbReference type="ChEBI" id="CHEBI:78520"/>
        <dbReference type="ChEBI" id="CHEBI:78521"/>
        <dbReference type="ChEBI" id="CHEBI:456216"/>
    </reaction>
</comment>
<sequence length="94" mass="10926">MVSKEEVKKIYYLANLNVKEEELDIIAKKFDDVLVFANEIMELDTSDCEALEIVVEHNSPLREDVVEESISREDALLNASDKEYGYFRLQRVVK</sequence>
<keyword evidence="6" id="KW-0067">ATP-binding</keyword>
<comment type="similarity">
    <text evidence="1 6">Belongs to the GatC family.</text>
</comment>
<dbReference type="PANTHER" id="PTHR15004">
    <property type="entry name" value="GLUTAMYL-TRNA(GLN) AMIDOTRANSFERASE SUBUNIT C, MITOCHONDRIAL"/>
    <property type="match status" value="1"/>
</dbReference>
<comment type="catalytic activity">
    <reaction evidence="4 6">
        <text>L-aspartyl-tRNA(Asn) + L-glutamine + ATP + H2O = L-asparaginyl-tRNA(Asn) + L-glutamate + ADP + phosphate + 2 H(+)</text>
        <dbReference type="Rhea" id="RHEA:14513"/>
        <dbReference type="Rhea" id="RHEA-COMP:9674"/>
        <dbReference type="Rhea" id="RHEA-COMP:9677"/>
        <dbReference type="ChEBI" id="CHEBI:15377"/>
        <dbReference type="ChEBI" id="CHEBI:15378"/>
        <dbReference type="ChEBI" id="CHEBI:29985"/>
        <dbReference type="ChEBI" id="CHEBI:30616"/>
        <dbReference type="ChEBI" id="CHEBI:43474"/>
        <dbReference type="ChEBI" id="CHEBI:58359"/>
        <dbReference type="ChEBI" id="CHEBI:78515"/>
        <dbReference type="ChEBI" id="CHEBI:78516"/>
        <dbReference type="ChEBI" id="CHEBI:456216"/>
    </reaction>
</comment>
<dbReference type="InterPro" id="IPR036113">
    <property type="entry name" value="Asp/Glu-ADT_sf_sub_c"/>
</dbReference>
<dbReference type="KEGG" id="pmic:NW74_06700"/>
<dbReference type="RefSeq" id="WP_041954591.1">
    <property type="nucleotide sequence ID" value="NZ_BHYQ01000004.1"/>
</dbReference>
<dbReference type="GO" id="GO:0005524">
    <property type="term" value="F:ATP binding"/>
    <property type="evidence" value="ECO:0007669"/>
    <property type="project" value="UniProtKB-KW"/>
</dbReference>
<dbReference type="EMBL" id="CP009761">
    <property type="protein sequence ID" value="AIZ37035.1"/>
    <property type="molecule type" value="Genomic_DNA"/>
</dbReference>
<dbReference type="PANTHER" id="PTHR15004:SF0">
    <property type="entry name" value="GLUTAMYL-TRNA(GLN) AMIDOTRANSFERASE SUBUNIT C, MITOCHONDRIAL"/>
    <property type="match status" value="1"/>
</dbReference>
<organism evidence="7 9">
    <name type="scientific">Parvimonas micra</name>
    <dbReference type="NCBI Taxonomy" id="33033"/>
    <lineage>
        <taxon>Bacteria</taxon>
        <taxon>Bacillati</taxon>
        <taxon>Bacillota</taxon>
        <taxon>Tissierellia</taxon>
        <taxon>Tissierellales</taxon>
        <taxon>Peptoniphilaceae</taxon>
        <taxon>Parvimonas</taxon>
    </lineage>
</organism>
<proteinExistence type="inferred from homology"/>
<dbReference type="EC" id="6.3.5.-" evidence="6"/>
<dbReference type="OrthoDB" id="9813938at2"/>
<dbReference type="InterPro" id="IPR003837">
    <property type="entry name" value="GatC"/>
</dbReference>
<evidence type="ECO:0000256" key="4">
    <source>
        <dbReference type="ARBA" id="ARBA00047380"/>
    </source>
</evidence>
<dbReference type="AlphaFoldDB" id="A0A0B4S2H2"/>
<dbReference type="GO" id="GO:0016740">
    <property type="term" value="F:transferase activity"/>
    <property type="evidence" value="ECO:0007669"/>
    <property type="project" value="UniProtKB-KW"/>
</dbReference>
<name>A0A0B4S2H2_9FIRM</name>
<dbReference type="EMBL" id="JANDZV010000002">
    <property type="protein sequence ID" value="MCZ7407532.1"/>
    <property type="molecule type" value="Genomic_DNA"/>
</dbReference>
<accession>A0A0B4S2H2</accession>
<dbReference type="Gene3D" id="1.10.20.60">
    <property type="entry name" value="Glu-tRNAGln amidotransferase C subunit, N-terminal domain"/>
    <property type="match status" value="1"/>
</dbReference>
<gene>
    <name evidence="6 8" type="primary">gatC</name>
    <name evidence="8" type="ORF">NND69_04025</name>
    <name evidence="7" type="ORF">NW74_06700</name>
</gene>
<evidence type="ECO:0000256" key="6">
    <source>
        <dbReference type="HAMAP-Rule" id="MF_00122"/>
    </source>
</evidence>
<keyword evidence="7" id="KW-0808">Transferase</keyword>
<keyword evidence="9" id="KW-1185">Reference proteome</keyword>
<dbReference type="Pfam" id="PF02686">
    <property type="entry name" value="GatC"/>
    <property type="match status" value="1"/>
</dbReference>
<dbReference type="Proteomes" id="UP000031386">
    <property type="component" value="Chromosome"/>
</dbReference>
<reference evidence="8" key="2">
    <citation type="submission" date="2022-07" db="EMBL/GenBank/DDBJ databases">
        <title>Parvimonas micra travels from the subgingival sulcus of the human oral cavity to the colorectal adenocarcinoma.</title>
        <authorList>
            <person name="Conde-Perez K."/>
            <person name="Buetas E."/>
            <person name="Aja-Macaya P."/>
            <person name="Martin-De Arribas E."/>
            <person name="Iglesias-Corras I."/>
            <person name="Trigo-Tasende N."/>
            <person name="Nasser-Ali M."/>
            <person name="Estevez L.S."/>
            <person name="Rumbo-Feal S."/>
            <person name="Otero-Alen B."/>
            <person name="Noguera J.F."/>
            <person name="Concha A."/>
            <person name="Pardinas-Lopez S."/>
            <person name="Carda-Dieguez M."/>
            <person name="Gomez-Randulfe I."/>
            <person name="Martinez-Lago N."/>
            <person name="Ladra S."/>
            <person name="Aparicio L.A."/>
            <person name="Bou G."/>
            <person name="Mira A."/>
            <person name="Vallejo J.A."/>
            <person name="Poza M."/>
        </authorList>
    </citation>
    <scope>NUCLEOTIDE SEQUENCE</scope>
    <source>
        <strain evidence="8">PM79KC-AC-4</strain>
    </source>
</reference>
<protein>
    <recommendedName>
        <fullName evidence="6">Aspartyl/glutamyl-tRNA(Asn/Gln) amidotransferase subunit C</fullName>
        <shortName evidence="6">Asp/Glu-ADT subunit C</shortName>
        <ecNumber evidence="6">6.3.5.-</ecNumber>
    </recommendedName>
</protein>
<reference evidence="7 9" key="1">
    <citation type="submission" date="2014-10" db="EMBL/GenBank/DDBJ databases">
        <title>Complete genome sequence of Parvimonas micra KCOM 1535 (= ChDC B708).</title>
        <authorList>
            <person name="Kook J.-K."/>
            <person name="Park S.-N."/>
            <person name="Lim Y.K."/>
            <person name="Roh H."/>
        </authorList>
    </citation>
    <scope>NUCLEOTIDE SEQUENCE [LARGE SCALE GENOMIC DNA]</scope>
    <source>
        <strain evidence="7">KCOM 1535</strain>
        <strain evidence="9">KCOM 1535 / ChDC B708</strain>
    </source>
</reference>
<evidence type="ECO:0000256" key="5">
    <source>
        <dbReference type="ARBA" id="ARBA00047913"/>
    </source>
</evidence>
<dbReference type="SUPFAM" id="SSF141000">
    <property type="entry name" value="Glu-tRNAGln amidotransferase C subunit"/>
    <property type="match status" value="1"/>
</dbReference>